<dbReference type="Proteomes" id="UP000762676">
    <property type="component" value="Unassembled WGS sequence"/>
</dbReference>
<protein>
    <recommendedName>
        <fullName evidence="3">Peptidase A2 domain-containing protein</fullName>
    </recommendedName>
</protein>
<evidence type="ECO:0000313" key="1">
    <source>
        <dbReference type="EMBL" id="GFR60357.1"/>
    </source>
</evidence>
<organism evidence="1 2">
    <name type="scientific">Elysia marginata</name>
    <dbReference type="NCBI Taxonomy" id="1093978"/>
    <lineage>
        <taxon>Eukaryota</taxon>
        <taxon>Metazoa</taxon>
        <taxon>Spiralia</taxon>
        <taxon>Lophotrochozoa</taxon>
        <taxon>Mollusca</taxon>
        <taxon>Gastropoda</taxon>
        <taxon>Heterobranchia</taxon>
        <taxon>Euthyneura</taxon>
        <taxon>Panpulmonata</taxon>
        <taxon>Sacoglossa</taxon>
        <taxon>Placobranchoidea</taxon>
        <taxon>Plakobranchidae</taxon>
        <taxon>Elysia</taxon>
    </lineage>
</organism>
<accession>A0AAV4EH47</accession>
<comment type="caution">
    <text evidence="1">The sequence shown here is derived from an EMBL/GenBank/DDBJ whole genome shotgun (WGS) entry which is preliminary data.</text>
</comment>
<gene>
    <name evidence="1" type="ORF">ElyMa_001820200</name>
</gene>
<evidence type="ECO:0000313" key="2">
    <source>
        <dbReference type="Proteomes" id="UP000762676"/>
    </source>
</evidence>
<dbReference type="EMBL" id="BMAT01003672">
    <property type="protein sequence ID" value="GFR60357.1"/>
    <property type="molecule type" value="Genomic_DNA"/>
</dbReference>
<name>A0AAV4EH47_9GAST</name>
<proteinExistence type="predicted"/>
<dbReference type="AlphaFoldDB" id="A0AAV4EH47"/>
<sequence length="204" mass="22502">MHVSNFESAATTCAMRNGELAGGELEMDDWDSHLMFSGLQSSGNQERHRTAVKQIHHEVDKSDSNSARVFHNKVKKSIPTVTADLCSNQGKFIVDAGASVNIFTNTSFDKMHKKAVLRPGLIAIDGDSPCGKLDVLGRFTASIQCNRKKTQDIFISSKPEKACNPLSATISEELKLISFPNNLTVSEFFLGILQDKRHEDKTPH</sequence>
<evidence type="ECO:0008006" key="3">
    <source>
        <dbReference type="Google" id="ProtNLM"/>
    </source>
</evidence>
<keyword evidence="2" id="KW-1185">Reference proteome</keyword>
<reference evidence="1 2" key="1">
    <citation type="journal article" date="2021" name="Elife">
        <title>Chloroplast acquisition without the gene transfer in kleptoplastic sea slugs, Plakobranchus ocellatus.</title>
        <authorList>
            <person name="Maeda T."/>
            <person name="Takahashi S."/>
            <person name="Yoshida T."/>
            <person name="Shimamura S."/>
            <person name="Takaki Y."/>
            <person name="Nagai Y."/>
            <person name="Toyoda A."/>
            <person name="Suzuki Y."/>
            <person name="Arimoto A."/>
            <person name="Ishii H."/>
            <person name="Satoh N."/>
            <person name="Nishiyama T."/>
            <person name="Hasebe M."/>
            <person name="Maruyama T."/>
            <person name="Minagawa J."/>
            <person name="Obokata J."/>
            <person name="Shigenobu S."/>
        </authorList>
    </citation>
    <scope>NUCLEOTIDE SEQUENCE [LARGE SCALE GENOMIC DNA]</scope>
</reference>